<keyword evidence="3" id="KW-0808">Transferase</keyword>
<dbReference type="PANTHER" id="PTHR45756">
    <property type="entry name" value="PALMITOYLTRANSFERASE"/>
    <property type="match status" value="1"/>
</dbReference>
<evidence type="ECO:0000256" key="1">
    <source>
        <dbReference type="SAM" id="MobiDB-lite"/>
    </source>
</evidence>
<evidence type="ECO:0000313" key="4">
    <source>
        <dbReference type="Proteomes" id="UP000243217"/>
    </source>
</evidence>
<dbReference type="InterPro" id="IPR000719">
    <property type="entry name" value="Prot_kinase_dom"/>
</dbReference>
<protein>
    <submittedName>
        <fullName evidence="3">Kinase</fullName>
    </submittedName>
</protein>
<reference evidence="3 4" key="1">
    <citation type="journal article" date="2014" name="Genome Biol. Evol.">
        <title>The secreted proteins of Achlya hypogyna and Thraustotheca clavata identify the ancestral oomycete secretome and reveal gene acquisitions by horizontal gene transfer.</title>
        <authorList>
            <person name="Misner I."/>
            <person name="Blouin N."/>
            <person name="Leonard G."/>
            <person name="Richards T.A."/>
            <person name="Lane C.E."/>
        </authorList>
    </citation>
    <scope>NUCLEOTIDE SEQUENCE [LARGE SCALE GENOMIC DNA]</scope>
    <source>
        <strain evidence="3 4">ATCC 34112</strain>
    </source>
</reference>
<keyword evidence="3" id="KW-0418">Kinase</keyword>
<comment type="caution">
    <text evidence="3">The sequence shown here is derived from an EMBL/GenBank/DDBJ whole genome shotgun (WGS) entry which is preliminary data.</text>
</comment>
<dbReference type="EMBL" id="JNBS01002424">
    <property type="protein sequence ID" value="OQR91448.1"/>
    <property type="molecule type" value="Genomic_DNA"/>
</dbReference>
<proteinExistence type="predicted"/>
<gene>
    <name evidence="3" type="ORF">THRCLA_08997</name>
</gene>
<organism evidence="3 4">
    <name type="scientific">Thraustotheca clavata</name>
    <dbReference type="NCBI Taxonomy" id="74557"/>
    <lineage>
        <taxon>Eukaryota</taxon>
        <taxon>Sar</taxon>
        <taxon>Stramenopiles</taxon>
        <taxon>Oomycota</taxon>
        <taxon>Saprolegniomycetes</taxon>
        <taxon>Saprolegniales</taxon>
        <taxon>Achlyaceae</taxon>
        <taxon>Thraustotheca</taxon>
    </lineage>
</organism>
<feature type="region of interest" description="Disordered" evidence="1">
    <location>
        <begin position="9"/>
        <end position="28"/>
    </location>
</feature>
<dbReference type="PROSITE" id="PS50011">
    <property type="entry name" value="PROTEIN_KINASE_DOM"/>
    <property type="match status" value="1"/>
</dbReference>
<dbReference type="Proteomes" id="UP000243217">
    <property type="component" value="Unassembled WGS sequence"/>
</dbReference>
<name>A0A1V9Z0B8_9STRA</name>
<feature type="domain" description="Protein kinase" evidence="2">
    <location>
        <begin position="1"/>
        <end position="310"/>
    </location>
</feature>
<dbReference type="InterPro" id="IPR001245">
    <property type="entry name" value="Ser-Thr/Tyr_kinase_cat_dom"/>
</dbReference>
<dbReference type="InterPro" id="IPR011009">
    <property type="entry name" value="Kinase-like_dom_sf"/>
</dbReference>
<evidence type="ECO:0000259" key="2">
    <source>
        <dbReference type="PROSITE" id="PS50011"/>
    </source>
</evidence>
<dbReference type="Gene3D" id="1.10.510.10">
    <property type="entry name" value="Transferase(Phosphotransferase) domain 1"/>
    <property type="match status" value="1"/>
</dbReference>
<accession>A0A1V9Z0B8</accession>
<evidence type="ECO:0000313" key="3">
    <source>
        <dbReference type="EMBL" id="OQR91448.1"/>
    </source>
</evidence>
<dbReference type="Pfam" id="PF07714">
    <property type="entry name" value="PK_Tyr_Ser-Thr"/>
    <property type="match status" value="1"/>
</dbReference>
<dbReference type="InterPro" id="IPR053215">
    <property type="entry name" value="TKL_Ser/Thr_kinase"/>
</dbReference>
<keyword evidence="4" id="KW-1185">Reference proteome</keyword>
<dbReference type="GO" id="GO:0005524">
    <property type="term" value="F:ATP binding"/>
    <property type="evidence" value="ECO:0007669"/>
    <property type="project" value="InterPro"/>
</dbReference>
<dbReference type="OrthoDB" id="4062651at2759"/>
<sequence>GGEIVLPIRSPATSTSSEKKEKAPTQSLLTQLSQRDDLKPLWMFIETLKTTTIKGGHNLFSCNVSGSKVALKGMDYPAASQESRMNFIKAIHFIQQVRSPYVTRLTGVCLMNFQTRLCVVSEYMDKGCLGAIATDANIEISEENKYKICHGMASGIAYLHPKRAYGHLTNEKVLINSEFDAKLNVFELMKKYYLESRYVTSSFGSFEVVYQAPELRKVSGAQYSIATDIYALGVLMAEIFVRERPYKKLYEEKGFLGGDVYLYEHPTIQPFVLDSRIPEGIRELIEQCWHENPSNRPNVSQIVDQLAKNVPSSA</sequence>
<dbReference type="AlphaFoldDB" id="A0A1V9Z0B8"/>
<dbReference type="STRING" id="74557.A0A1V9Z0B8"/>
<dbReference type="PANTHER" id="PTHR45756:SF1">
    <property type="entry name" value="PROTEIN KINASE DOMAIN CONTAINING PROTEIN"/>
    <property type="match status" value="1"/>
</dbReference>
<dbReference type="SUPFAM" id="SSF56112">
    <property type="entry name" value="Protein kinase-like (PK-like)"/>
    <property type="match status" value="1"/>
</dbReference>
<feature type="non-terminal residue" evidence="3">
    <location>
        <position position="1"/>
    </location>
</feature>
<dbReference type="GO" id="GO:0004672">
    <property type="term" value="F:protein kinase activity"/>
    <property type="evidence" value="ECO:0007669"/>
    <property type="project" value="InterPro"/>
</dbReference>